<dbReference type="PANTHER" id="PTHR30441:SF9">
    <property type="entry name" value="ASMA FAMILY PROTEIN YHJG"/>
    <property type="match status" value="1"/>
</dbReference>
<feature type="region of interest" description="Disordered" evidence="1">
    <location>
        <begin position="431"/>
        <end position="490"/>
    </location>
</feature>
<feature type="region of interest" description="Disordered" evidence="1">
    <location>
        <begin position="115"/>
        <end position="159"/>
    </location>
</feature>
<dbReference type="EMBL" id="JACHLK010000016">
    <property type="protein sequence ID" value="MBB6563112.1"/>
    <property type="molecule type" value="Genomic_DNA"/>
</dbReference>
<dbReference type="RefSeq" id="WP_184863784.1">
    <property type="nucleotide sequence ID" value="NZ_JACHLK010000016.1"/>
</dbReference>
<dbReference type="Pfam" id="PF05170">
    <property type="entry name" value="AsmA"/>
    <property type="match status" value="2"/>
</dbReference>
<feature type="compositionally biased region" description="Low complexity" evidence="1">
    <location>
        <begin position="781"/>
        <end position="792"/>
    </location>
</feature>
<feature type="domain" description="AsmA" evidence="3">
    <location>
        <begin position="166"/>
        <end position="671"/>
    </location>
</feature>
<feature type="domain" description="AsmA" evidence="3">
    <location>
        <begin position="40"/>
        <end position="120"/>
    </location>
</feature>
<comment type="caution">
    <text evidence="4">The sequence shown here is derived from an EMBL/GenBank/DDBJ whole genome shotgun (WGS) entry which is preliminary data.</text>
</comment>
<feature type="compositionally biased region" description="Low complexity" evidence="1">
    <location>
        <begin position="137"/>
        <end position="159"/>
    </location>
</feature>
<feature type="compositionally biased region" description="Basic and acidic residues" evidence="1">
    <location>
        <begin position="470"/>
        <end position="489"/>
    </location>
</feature>
<organism evidence="4 5">
    <name type="scientific">Acidovorax soli</name>
    <dbReference type="NCBI Taxonomy" id="592050"/>
    <lineage>
        <taxon>Bacteria</taxon>
        <taxon>Pseudomonadati</taxon>
        <taxon>Pseudomonadota</taxon>
        <taxon>Betaproteobacteria</taxon>
        <taxon>Burkholderiales</taxon>
        <taxon>Comamonadaceae</taxon>
        <taxon>Acidovorax</taxon>
    </lineage>
</organism>
<dbReference type="GO" id="GO:0005886">
    <property type="term" value="C:plasma membrane"/>
    <property type="evidence" value="ECO:0007669"/>
    <property type="project" value="TreeGrafter"/>
</dbReference>
<gene>
    <name evidence="4" type="ORF">HNP48_005829</name>
</gene>
<dbReference type="Proteomes" id="UP000575083">
    <property type="component" value="Unassembled WGS sequence"/>
</dbReference>
<evidence type="ECO:0000313" key="5">
    <source>
        <dbReference type="Proteomes" id="UP000575083"/>
    </source>
</evidence>
<dbReference type="InterPro" id="IPR007844">
    <property type="entry name" value="AsmA"/>
</dbReference>
<evidence type="ECO:0000313" key="4">
    <source>
        <dbReference type="EMBL" id="MBB6563112.1"/>
    </source>
</evidence>
<evidence type="ECO:0000259" key="3">
    <source>
        <dbReference type="Pfam" id="PF05170"/>
    </source>
</evidence>
<dbReference type="AlphaFoldDB" id="A0A7X0PJJ1"/>
<proteinExistence type="predicted"/>
<evidence type="ECO:0000256" key="1">
    <source>
        <dbReference type="SAM" id="MobiDB-lite"/>
    </source>
</evidence>
<dbReference type="PANTHER" id="PTHR30441">
    <property type="entry name" value="DUF748 DOMAIN-CONTAINING PROTEIN"/>
    <property type="match status" value="1"/>
</dbReference>
<accession>A0A7X0PJJ1</accession>
<keyword evidence="5" id="KW-1185">Reference proteome</keyword>
<dbReference type="InterPro" id="IPR052894">
    <property type="entry name" value="AsmA-related"/>
</dbReference>
<keyword evidence="2" id="KW-0812">Transmembrane</keyword>
<evidence type="ECO:0000256" key="2">
    <source>
        <dbReference type="SAM" id="Phobius"/>
    </source>
</evidence>
<feature type="region of interest" description="Disordered" evidence="1">
    <location>
        <begin position="778"/>
        <end position="805"/>
    </location>
</feature>
<protein>
    <submittedName>
        <fullName evidence="4">Uncharacterized protein involved in outer membrane biogenesis</fullName>
    </submittedName>
</protein>
<reference evidence="4 5" key="1">
    <citation type="submission" date="2020-08" db="EMBL/GenBank/DDBJ databases">
        <title>Functional genomics of gut bacteria from endangered species of beetles.</title>
        <authorList>
            <person name="Carlos-Shanley C."/>
        </authorList>
    </citation>
    <scope>NUCLEOTIDE SEQUENCE [LARGE SCALE GENOMIC DNA]</scope>
    <source>
        <strain evidence="4 5">S00198</strain>
    </source>
</reference>
<dbReference type="GO" id="GO:0090313">
    <property type="term" value="P:regulation of protein targeting to membrane"/>
    <property type="evidence" value="ECO:0007669"/>
    <property type="project" value="TreeGrafter"/>
</dbReference>
<keyword evidence="2" id="KW-0472">Membrane</keyword>
<name>A0A7X0PJJ1_9BURK</name>
<sequence>MTTATTPSTDLPKPPAVQPPARRVPLGRVLKWALVVLGLVVGLLLLVGVLLALMDLNRYKPWVNDKVSEATGRRFAIEGDLSAAWRWPQPLEEGWRRWVPGVTVKAERLVMDNPAGFEPPFSGDGEKKGKGSRKPHAATAAREAASAASVGSASASTAPTTATLPGTATMASIGSASASISLLPLLRRHLAVDTVALTDPEVALARTRDGTNNWTFKPRDEDKPKSPWTFDVDRLVVNQGLLAYADAMKDVDMQARVNTTEPIDPSQVTNAKAAKPVVLPASAAASSAEAAASRDVTASQRGNSGAPVPYGLKFELQGRIAKAKVEGSGLAGQVISLRDKVVNYPIKIDATAGSAALSAEGILANPGSLSGMDFDVMLKADSMGDLYEATGLVLPNTPPFETRGHLTGSLEPERAVWSYSDFHGKVGQSDLHGDLKYTSGKPRPRLTGSMTSNQLRLADLGPSLGTNKSDNTHRGKSDGKGDGKDKGKVLPDAPFAAQRWNAMDMDILFKGKNIVRPESLPLEDLSMRAVMDNAQLRLAPLTFGVAEGKIESEVAIDGRAPPLKARIHGKVEGLKLSALFPKVELMKKSFGRMDGAVALQSQGNSVAGLLGKGTGEARLYVREGTLSKQMLDLAALNVGSIIVGKLFGDTKEVNLRCAVADFTVVDGIAQSRVVKMSTDDAVIEATGTIDLGTEAMNMRIKPESLEWKFFSLRTPLYVKGTFGNPDVGVEPGPLLLRAGAAVVAAVAAPAALALVPVTVPAADDDTYCKPLLDLGKAPVKPGAEGAAGTATEPARRAASKPATAR</sequence>
<feature type="transmembrane region" description="Helical" evidence="2">
    <location>
        <begin position="32"/>
        <end position="54"/>
    </location>
</feature>
<keyword evidence="2" id="KW-1133">Transmembrane helix</keyword>